<evidence type="ECO:0000313" key="3">
    <source>
        <dbReference type="Proteomes" id="UP001589844"/>
    </source>
</evidence>
<evidence type="ECO:0000313" key="2">
    <source>
        <dbReference type="EMBL" id="MFC0348798.1"/>
    </source>
</evidence>
<feature type="transmembrane region" description="Helical" evidence="1">
    <location>
        <begin position="20"/>
        <end position="38"/>
    </location>
</feature>
<reference evidence="2 3" key="1">
    <citation type="submission" date="2024-09" db="EMBL/GenBank/DDBJ databases">
        <authorList>
            <person name="Sun Q."/>
            <person name="Mori K."/>
        </authorList>
    </citation>
    <scope>NUCLEOTIDE SEQUENCE [LARGE SCALE GENOMIC DNA]</scope>
    <source>
        <strain evidence="2 3">CCM 8677</strain>
    </source>
</reference>
<comment type="caution">
    <text evidence="2">The sequence shown here is derived from an EMBL/GenBank/DDBJ whole genome shotgun (WGS) entry which is preliminary data.</text>
</comment>
<protein>
    <submittedName>
        <fullName evidence="2">GDYXXLXY domain-containing protein</fullName>
    </submittedName>
</protein>
<dbReference type="EMBL" id="JBHLXJ010000003">
    <property type="protein sequence ID" value="MFC0348798.1"/>
    <property type="molecule type" value="Genomic_DNA"/>
</dbReference>
<dbReference type="Proteomes" id="UP001589844">
    <property type="component" value="Unassembled WGS sequence"/>
</dbReference>
<dbReference type="Pfam" id="PF14345">
    <property type="entry name" value="GDYXXLXY"/>
    <property type="match status" value="1"/>
</dbReference>
<accession>A0ABV6IAF1</accession>
<organism evidence="2 3">
    <name type="scientific">Undibacterium danionis</name>
    <dbReference type="NCBI Taxonomy" id="1812100"/>
    <lineage>
        <taxon>Bacteria</taxon>
        <taxon>Pseudomonadati</taxon>
        <taxon>Pseudomonadota</taxon>
        <taxon>Betaproteobacteria</taxon>
        <taxon>Burkholderiales</taxon>
        <taxon>Oxalobacteraceae</taxon>
        <taxon>Undibacterium</taxon>
    </lineage>
</organism>
<keyword evidence="1" id="KW-0812">Transmembrane</keyword>
<keyword evidence="3" id="KW-1185">Reference proteome</keyword>
<name>A0ABV6IAF1_9BURK</name>
<proteinExistence type="predicted"/>
<sequence>MSRSVDNMNANFSAKVSLRAIIVALAGLLVLLAVNWSIMQREHLLREGQLVLLELAPVDPRSLMQGDYMALRFKITDEAFPNSRWGLRPRQDGAAEPEFPVDGHLVVTVDEHGVGHFQRIARAGEVRKSGEILLRYRVRNDQVKFATNGYFFEEGQAQTYEQARYGAFRVAENGDMILTAMHGLDYALLKNKMKQDNK</sequence>
<keyword evidence="1" id="KW-0472">Membrane</keyword>
<dbReference type="RefSeq" id="WP_390210000.1">
    <property type="nucleotide sequence ID" value="NZ_JBHLXJ010000003.1"/>
</dbReference>
<gene>
    <name evidence="2" type="ORF">ACFFJH_03190</name>
</gene>
<evidence type="ECO:0000256" key="1">
    <source>
        <dbReference type="SAM" id="Phobius"/>
    </source>
</evidence>
<keyword evidence="1" id="KW-1133">Transmembrane helix</keyword>
<dbReference type="InterPro" id="IPR025833">
    <property type="entry name" value="GDYXXLXY"/>
</dbReference>